<evidence type="ECO:0000313" key="2">
    <source>
        <dbReference type="Proteomes" id="UP001060085"/>
    </source>
</evidence>
<protein>
    <submittedName>
        <fullName evidence="1">Uncharacterized protein</fullName>
    </submittedName>
</protein>
<gene>
    <name evidence="1" type="ORF">M9H77_24140</name>
</gene>
<organism evidence="1 2">
    <name type="scientific">Catharanthus roseus</name>
    <name type="common">Madagascar periwinkle</name>
    <name type="synonym">Vinca rosea</name>
    <dbReference type="NCBI Taxonomy" id="4058"/>
    <lineage>
        <taxon>Eukaryota</taxon>
        <taxon>Viridiplantae</taxon>
        <taxon>Streptophyta</taxon>
        <taxon>Embryophyta</taxon>
        <taxon>Tracheophyta</taxon>
        <taxon>Spermatophyta</taxon>
        <taxon>Magnoliopsida</taxon>
        <taxon>eudicotyledons</taxon>
        <taxon>Gunneridae</taxon>
        <taxon>Pentapetalae</taxon>
        <taxon>asterids</taxon>
        <taxon>lamiids</taxon>
        <taxon>Gentianales</taxon>
        <taxon>Apocynaceae</taxon>
        <taxon>Rauvolfioideae</taxon>
        <taxon>Vinceae</taxon>
        <taxon>Catharanthinae</taxon>
        <taxon>Catharanthus</taxon>
    </lineage>
</organism>
<accession>A0ACC0AXW4</accession>
<comment type="caution">
    <text evidence="1">The sequence shown here is derived from an EMBL/GenBank/DDBJ whole genome shotgun (WGS) entry which is preliminary data.</text>
</comment>
<sequence>MATNNGPIMSQFPQPTRPLDSLSPVSSSTTVASTSTININDFSQHFPDQFDNNNNIPQNYPTRESSGEEDTIEVDDDLFQFFTDEFNGKGREILNKILSKMEKNVELNRGIIRKKLDEFKDELAPDLFEKLRRKLNKKQSSSVIITQQRGVEEEQQEIKLERFRVKLPAGVVIVKEEEDDKKN</sequence>
<dbReference type="Proteomes" id="UP001060085">
    <property type="component" value="Linkage Group LG05"/>
</dbReference>
<evidence type="ECO:0000313" key="1">
    <source>
        <dbReference type="EMBL" id="KAI5664817.1"/>
    </source>
</evidence>
<dbReference type="EMBL" id="CM044705">
    <property type="protein sequence ID" value="KAI5664817.1"/>
    <property type="molecule type" value="Genomic_DNA"/>
</dbReference>
<name>A0ACC0AXW4_CATRO</name>
<reference evidence="2" key="1">
    <citation type="journal article" date="2023" name="Nat. Plants">
        <title>Single-cell RNA sequencing provides a high-resolution roadmap for understanding the multicellular compartmentation of specialized metabolism.</title>
        <authorList>
            <person name="Sun S."/>
            <person name="Shen X."/>
            <person name="Li Y."/>
            <person name="Li Y."/>
            <person name="Wang S."/>
            <person name="Li R."/>
            <person name="Zhang H."/>
            <person name="Shen G."/>
            <person name="Guo B."/>
            <person name="Wei J."/>
            <person name="Xu J."/>
            <person name="St-Pierre B."/>
            <person name="Chen S."/>
            <person name="Sun C."/>
        </authorList>
    </citation>
    <scope>NUCLEOTIDE SEQUENCE [LARGE SCALE GENOMIC DNA]</scope>
</reference>
<keyword evidence="2" id="KW-1185">Reference proteome</keyword>
<proteinExistence type="predicted"/>